<reference evidence="3" key="1">
    <citation type="journal article" date="2023" name="PhytoFront">
        <title>Draft Genome Resources of Seven Strains of Tilletia horrida, Causal Agent of Kernel Smut of Rice.</title>
        <authorList>
            <person name="Khanal S."/>
            <person name="Antony Babu S."/>
            <person name="Zhou X.G."/>
        </authorList>
    </citation>
    <scope>NUCLEOTIDE SEQUENCE</scope>
    <source>
        <strain evidence="3">TX6</strain>
    </source>
</reference>
<evidence type="ECO:0000256" key="2">
    <source>
        <dbReference type="SAM" id="SignalP"/>
    </source>
</evidence>
<organism evidence="3 4">
    <name type="scientific">Tilletia horrida</name>
    <dbReference type="NCBI Taxonomy" id="155126"/>
    <lineage>
        <taxon>Eukaryota</taxon>
        <taxon>Fungi</taxon>
        <taxon>Dikarya</taxon>
        <taxon>Basidiomycota</taxon>
        <taxon>Ustilaginomycotina</taxon>
        <taxon>Exobasidiomycetes</taxon>
        <taxon>Tilletiales</taxon>
        <taxon>Tilletiaceae</taxon>
        <taxon>Tilletia</taxon>
    </lineage>
</organism>
<keyword evidence="1" id="KW-0472">Membrane</keyword>
<protein>
    <submittedName>
        <fullName evidence="3">Uncharacterized protein</fullName>
    </submittedName>
</protein>
<gene>
    <name evidence="3" type="ORF">OC846_004461</name>
</gene>
<feature type="signal peptide" evidence="2">
    <location>
        <begin position="1"/>
        <end position="22"/>
    </location>
</feature>
<comment type="caution">
    <text evidence="3">The sequence shown here is derived from an EMBL/GenBank/DDBJ whole genome shotgun (WGS) entry which is preliminary data.</text>
</comment>
<evidence type="ECO:0000313" key="3">
    <source>
        <dbReference type="EMBL" id="KAK0548450.1"/>
    </source>
</evidence>
<dbReference type="Proteomes" id="UP001176517">
    <property type="component" value="Unassembled WGS sequence"/>
</dbReference>
<name>A0AAN6JSS2_9BASI</name>
<feature type="chain" id="PRO_5042916469" evidence="2">
    <location>
        <begin position="23"/>
        <end position="121"/>
    </location>
</feature>
<accession>A0AAN6JSS2</accession>
<keyword evidence="1" id="KW-1133">Transmembrane helix</keyword>
<sequence length="121" mass="12861">MRIVPSLLVILVLAFAARPATSLPVKVVRMDTRSSALASPSSSAKMIRDGGDFPWETVLAVGGGLAVLGGGAFGLRWLLKGFQGAREMNTSVFPMGVHQIGHRAEESSLDEKADKTKLIEL</sequence>
<dbReference type="AlphaFoldDB" id="A0AAN6JSS2"/>
<keyword evidence="4" id="KW-1185">Reference proteome</keyword>
<evidence type="ECO:0000313" key="4">
    <source>
        <dbReference type="Proteomes" id="UP001176517"/>
    </source>
</evidence>
<evidence type="ECO:0000256" key="1">
    <source>
        <dbReference type="SAM" id="Phobius"/>
    </source>
</evidence>
<keyword evidence="2" id="KW-0732">Signal</keyword>
<dbReference type="EMBL" id="JAPDMZ010000135">
    <property type="protein sequence ID" value="KAK0548450.1"/>
    <property type="molecule type" value="Genomic_DNA"/>
</dbReference>
<keyword evidence="1" id="KW-0812">Transmembrane</keyword>
<feature type="transmembrane region" description="Helical" evidence="1">
    <location>
        <begin position="58"/>
        <end position="79"/>
    </location>
</feature>
<proteinExistence type="predicted"/>